<proteinExistence type="predicted"/>
<evidence type="ECO:0000313" key="4">
    <source>
        <dbReference type="Proteomes" id="UP000319313"/>
    </source>
</evidence>
<reference evidence="3 4" key="1">
    <citation type="submission" date="2019-01" db="EMBL/GenBank/DDBJ databases">
        <title>Coherence of Microcystis species and biogeography revealed through population genomics.</title>
        <authorList>
            <person name="Perez-Carrascal O.M."/>
            <person name="Terrat Y."/>
            <person name="Giani A."/>
            <person name="Fortin N."/>
            <person name="Tromas N."/>
            <person name="Shapiro B.J."/>
        </authorList>
    </citation>
    <scope>NUCLEOTIDE SEQUENCE [LARGE SCALE GENOMIC DNA]</scope>
    <source>
        <strain evidence="3">Ma_SC_T_19800800_S464</strain>
    </source>
</reference>
<feature type="domain" description="Ice-binding protein C-terminal" evidence="2">
    <location>
        <begin position="176"/>
        <end position="197"/>
    </location>
</feature>
<comment type="caution">
    <text evidence="3">The sequence shown here is derived from an EMBL/GenBank/DDBJ whole genome shotgun (WGS) entry which is preliminary data.</text>
</comment>
<accession>A0A552DH17</accession>
<name>A0A552DH17_MICAE</name>
<dbReference type="NCBIfam" id="TIGR02595">
    <property type="entry name" value="PEP_CTERM"/>
    <property type="match status" value="1"/>
</dbReference>
<protein>
    <submittedName>
        <fullName evidence="3">PEP-CTERM sorting domain-containing protein</fullName>
    </submittedName>
</protein>
<dbReference type="InterPro" id="IPR013424">
    <property type="entry name" value="Ice-binding_C"/>
</dbReference>
<gene>
    <name evidence="3" type="ORF">EWV81_20070</name>
</gene>
<feature type="chain" id="PRO_5022191628" evidence="1">
    <location>
        <begin position="19"/>
        <end position="202"/>
    </location>
</feature>
<dbReference type="Proteomes" id="UP000319313">
    <property type="component" value="Unassembled WGS sequence"/>
</dbReference>
<dbReference type="AlphaFoldDB" id="A0A552DH17"/>
<evidence type="ECO:0000259" key="2">
    <source>
        <dbReference type="Pfam" id="PF07589"/>
    </source>
</evidence>
<sequence>MTVTTVSLTLAAASSASAATVFGFQDAYAPINWTFTNSDANGSVDTTGAPASISLTGGNNNSGSFGTTDYTTTAAAAGTVTFNWNYSTQDALVDDEFCTNLPNDFCDPFIVLVNGVGTIPLNPSGGTTQSGTSTFNVLAGDSFGFRIATEDNTFGRGSVTISNFSAPGPMALAPTPVPEPSTVLSLLVLGGLGAGLKYLKRN</sequence>
<dbReference type="EMBL" id="SFBL01000193">
    <property type="protein sequence ID" value="TRU21509.1"/>
    <property type="molecule type" value="Genomic_DNA"/>
</dbReference>
<dbReference type="Pfam" id="PF07589">
    <property type="entry name" value="PEP-CTERM"/>
    <property type="match status" value="1"/>
</dbReference>
<keyword evidence="1" id="KW-0732">Signal</keyword>
<evidence type="ECO:0000313" key="3">
    <source>
        <dbReference type="EMBL" id="TRU21509.1"/>
    </source>
</evidence>
<feature type="signal peptide" evidence="1">
    <location>
        <begin position="1"/>
        <end position="18"/>
    </location>
</feature>
<evidence type="ECO:0000256" key="1">
    <source>
        <dbReference type="SAM" id="SignalP"/>
    </source>
</evidence>
<organism evidence="3 4">
    <name type="scientific">Microcystis aeruginosa Ma_SC_T_19800800_S464</name>
    <dbReference type="NCBI Taxonomy" id="2486257"/>
    <lineage>
        <taxon>Bacteria</taxon>
        <taxon>Bacillati</taxon>
        <taxon>Cyanobacteriota</taxon>
        <taxon>Cyanophyceae</taxon>
        <taxon>Oscillatoriophycideae</taxon>
        <taxon>Chroococcales</taxon>
        <taxon>Microcystaceae</taxon>
        <taxon>Microcystis</taxon>
    </lineage>
</organism>